<keyword evidence="3" id="KW-1185">Reference proteome</keyword>
<dbReference type="Proteomes" id="UP001066276">
    <property type="component" value="Chromosome 3_2"/>
</dbReference>
<evidence type="ECO:0000313" key="3">
    <source>
        <dbReference type="Proteomes" id="UP001066276"/>
    </source>
</evidence>
<feature type="region of interest" description="Disordered" evidence="1">
    <location>
        <begin position="46"/>
        <end position="78"/>
    </location>
</feature>
<sequence length="172" mass="19449">MCLQAFGDAGIWSALQEGVAPGGRLWHWERAALELRRVRRGAARIPLRGNPSRASTSKVPGRNSQEPGSAATRAKQVARKEVTAAVEPDCVRDNHDYSKHQVQVSVADNLYSSKHRKKKARKSFLPEVFKSVQFLYQTVAVCRWIDDWLITTYSDDQIVCEAAEHIEREEVF</sequence>
<comment type="caution">
    <text evidence="2">The sequence shown here is derived from an EMBL/GenBank/DDBJ whole genome shotgun (WGS) entry which is preliminary data.</text>
</comment>
<accession>A0AAV7TY67</accession>
<dbReference type="AlphaFoldDB" id="A0AAV7TY67"/>
<gene>
    <name evidence="2" type="ORF">NDU88_006845</name>
</gene>
<name>A0AAV7TY67_PLEWA</name>
<evidence type="ECO:0000256" key="1">
    <source>
        <dbReference type="SAM" id="MobiDB-lite"/>
    </source>
</evidence>
<feature type="compositionally biased region" description="Polar residues" evidence="1">
    <location>
        <begin position="52"/>
        <end position="67"/>
    </location>
</feature>
<reference evidence="2" key="1">
    <citation type="journal article" date="2022" name="bioRxiv">
        <title>Sequencing and chromosome-scale assembly of the giantPleurodeles waltlgenome.</title>
        <authorList>
            <person name="Brown T."/>
            <person name="Elewa A."/>
            <person name="Iarovenko S."/>
            <person name="Subramanian E."/>
            <person name="Araus A.J."/>
            <person name="Petzold A."/>
            <person name="Susuki M."/>
            <person name="Suzuki K.-i.T."/>
            <person name="Hayashi T."/>
            <person name="Toyoda A."/>
            <person name="Oliveira C."/>
            <person name="Osipova E."/>
            <person name="Leigh N.D."/>
            <person name="Simon A."/>
            <person name="Yun M.H."/>
        </authorList>
    </citation>
    <scope>NUCLEOTIDE SEQUENCE</scope>
    <source>
        <strain evidence="2">20211129_DDA</strain>
        <tissue evidence="2">Liver</tissue>
    </source>
</reference>
<organism evidence="2 3">
    <name type="scientific">Pleurodeles waltl</name>
    <name type="common">Iberian ribbed newt</name>
    <dbReference type="NCBI Taxonomy" id="8319"/>
    <lineage>
        <taxon>Eukaryota</taxon>
        <taxon>Metazoa</taxon>
        <taxon>Chordata</taxon>
        <taxon>Craniata</taxon>
        <taxon>Vertebrata</taxon>
        <taxon>Euteleostomi</taxon>
        <taxon>Amphibia</taxon>
        <taxon>Batrachia</taxon>
        <taxon>Caudata</taxon>
        <taxon>Salamandroidea</taxon>
        <taxon>Salamandridae</taxon>
        <taxon>Pleurodelinae</taxon>
        <taxon>Pleurodeles</taxon>
    </lineage>
</organism>
<protein>
    <submittedName>
        <fullName evidence="2">Uncharacterized protein</fullName>
    </submittedName>
</protein>
<dbReference type="EMBL" id="JANPWB010000006">
    <property type="protein sequence ID" value="KAJ1181642.1"/>
    <property type="molecule type" value="Genomic_DNA"/>
</dbReference>
<evidence type="ECO:0000313" key="2">
    <source>
        <dbReference type="EMBL" id="KAJ1181642.1"/>
    </source>
</evidence>
<proteinExistence type="predicted"/>